<sequence>MAVYPKRKRPAASYRDSSSDDDDVDDASDSEPVAAKRRRTPQRRSTRHQQPPTEHRALPNSQPESSHTRPPAPSPPNEARLRERHTVTYHESSSSEGDHASDDESAIEPSLPPPRKKAKPRPTTSPNKQKVRTTVRARKALGAPLKRRGSTSVEVQSSLNPIVSDGNIPSWATLPYHILLQIFVYAAHPLHDETMAPMPSISWLAKIARTCTAFTKPALTALYRNPPIFALQHRRGDLVNHLISPPANAHGDYQVMAKRIELDGTRMSKLTGPANSTADLASLVLALTTLKEIEIFDPIDKPPFRERSKPMRRWTYPDELFQALRQSTLRLKAWRWTSTFCAHNLLWMKSVHSESAFQSLREVTLTKFQAETSHPHEDEPTTEELLGSALAVLPKLATLTFESCTVVNARLLSLLPTTLLSLTLTNCKELNSETLNPFLVTHGSRLEVLNLNNNQCLDMSFVVDLKLTCPRLEELRMDLNYYNSFSTSHDNEPLYDELLGEGDIPTWPSSLRLIELMYLRNWSPNAAKAFFSSLIESAKDLPHLREITILASVDIEWRKRAEYREKWTGLFEKVFTRRSTPPNSNLASLRSFREWRASQQNTDKNDSLIESEPEKDPGEESEDSDAPLLPLRKGRPDEKWGGRRLRRREKLSGAYAETSDEEQADSESGPTDEGEADGPADEGSLFIQGNCHTVSFRIDNLRPREQMFNEADFLDSESSEDGDWDGNDVVEETTLYAW</sequence>
<evidence type="ECO:0000313" key="3">
    <source>
        <dbReference type="Proteomes" id="UP000799444"/>
    </source>
</evidence>
<organism evidence="2 3">
    <name type="scientific">Polyplosphaeria fusca</name>
    <dbReference type="NCBI Taxonomy" id="682080"/>
    <lineage>
        <taxon>Eukaryota</taxon>
        <taxon>Fungi</taxon>
        <taxon>Dikarya</taxon>
        <taxon>Ascomycota</taxon>
        <taxon>Pezizomycotina</taxon>
        <taxon>Dothideomycetes</taxon>
        <taxon>Pleosporomycetidae</taxon>
        <taxon>Pleosporales</taxon>
        <taxon>Tetraplosphaeriaceae</taxon>
        <taxon>Polyplosphaeria</taxon>
    </lineage>
</organism>
<dbReference type="Proteomes" id="UP000799444">
    <property type="component" value="Unassembled WGS sequence"/>
</dbReference>
<comment type="caution">
    <text evidence="2">The sequence shown here is derived from an EMBL/GenBank/DDBJ whole genome shotgun (WGS) entry which is preliminary data.</text>
</comment>
<feature type="compositionally biased region" description="Basic residues" evidence="1">
    <location>
        <begin position="1"/>
        <end position="10"/>
    </location>
</feature>
<accession>A0A9P4V520</accession>
<dbReference type="PANTHER" id="PTHR34755:SF4">
    <property type="entry name" value="F-BOX DOMAIN-CONTAINING PROTEIN"/>
    <property type="match status" value="1"/>
</dbReference>
<proteinExistence type="predicted"/>
<name>A0A9P4V520_9PLEO</name>
<dbReference type="PANTHER" id="PTHR34755">
    <property type="entry name" value="SERINE/ARGININE REPETITIVE MATRIX PROTEIN 3-RELATED"/>
    <property type="match status" value="1"/>
</dbReference>
<reference evidence="2" key="1">
    <citation type="journal article" date="2020" name="Stud. Mycol.">
        <title>101 Dothideomycetes genomes: a test case for predicting lifestyles and emergence of pathogens.</title>
        <authorList>
            <person name="Haridas S."/>
            <person name="Albert R."/>
            <person name="Binder M."/>
            <person name="Bloem J."/>
            <person name="Labutti K."/>
            <person name="Salamov A."/>
            <person name="Andreopoulos B."/>
            <person name="Baker S."/>
            <person name="Barry K."/>
            <person name="Bills G."/>
            <person name="Bluhm B."/>
            <person name="Cannon C."/>
            <person name="Castanera R."/>
            <person name="Culley D."/>
            <person name="Daum C."/>
            <person name="Ezra D."/>
            <person name="Gonzalez J."/>
            <person name="Henrissat B."/>
            <person name="Kuo A."/>
            <person name="Liang C."/>
            <person name="Lipzen A."/>
            <person name="Lutzoni F."/>
            <person name="Magnuson J."/>
            <person name="Mondo S."/>
            <person name="Nolan M."/>
            <person name="Ohm R."/>
            <person name="Pangilinan J."/>
            <person name="Park H.-J."/>
            <person name="Ramirez L."/>
            <person name="Alfaro M."/>
            <person name="Sun H."/>
            <person name="Tritt A."/>
            <person name="Yoshinaga Y."/>
            <person name="Zwiers L.-H."/>
            <person name="Turgeon B."/>
            <person name="Goodwin S."/>
            <person name="Spatafora J."/>
            <person name="Crous P."/>
            <person name="Grigoriev I."/>
        </authorList>
    </citation>
    <scope>NUCLEOTIDE SEQUENCE</scope>
    <source>
        <strain evidence="2">CBS 125425</strain>
    </source>
</reference>
<feature type="compositionally biased region" description="Basic residues" evidence="1">
    <location>
        <begin position="129"/>
        <end position="149"/>
    </location>
</feature>
<dbReference type="Gene3D" id="3.80.10.10">
    <property type="entry name" value="Ribonuclease Inhibitor"/>
    <property type="match status" value="1"/>
</dbReference>
<dbReference type="InterPro" id="IPR052109">
    <property type="entry name" value="SRRM_Domain-Containing"/>
</dbReference>
<dbReference type="SUPFAM" id="SSF52047">
    <property type="entry name" value="RNI-like"/>
    <property type="match status" value="1"/>
</dbReference>
<dbReference type="OrthoDB" id="5395390at2759"/>
<feature type="compositionally biased region" description="Acidic residues" evidence="1">
    <location>
        <begin position="658"/>
        <end position="680"/>
    </location>
</feature>
<dbReference type="AlphaFoldDB" id="A0A9P4V520"/>
<feature type="compositionally biased region" description="Acidic residues" evidence="1">
    <location>
        <begin position="19"/>
        <end position="29"/>
    </location>
</feature>
<feature type="compositionally biased region" description="Basic and acidic residues" evidence="1">
    <location>
        <begin position="603"/>
        <end position="618"/>
    </location>
</feature>
<feature type="region of interest" description="Disordered" evidence="1">
    <location>
        <begin position="597"/>
        <end position="686"/>
    </location>
</feature>
<feature type="compositionally biased region" description="Basic residues" evidence="1">
    <location>
        <begin position="35"/>
        <end position="47"/>
    </location>
</feature>
<feature type="compositionally biased region" description="Basic and acidic residues" evidence="1">
    <location>
        <begin position="79"/>
        <end position="88"/>
    </location>
</feature>
<evidence type="ECO:0000256" key="1">
    <source>
        <dbReference type="SAM" id="MobiDB-lite"/>
    </source>
</evidence>
<dbReference type="InterPro" id="IPR032675">
    <property type="entry name" value="LRR_dom_sf"/>
</dbReference>
<gene>
    <name evidence="2" type="ORF">EJ04DRAFT_489106</name>
</gene>
<dbReference type="EMBL" id="ML996121">
    <property type="protein sequence ID" value="KAF2736828.1"/>
    <property type="molecule type" value="Genomic_DNA"/>
</dbReference>
<protein>
    <submittedName>
        <fullName evidence="2">Uncharacterized protein</fullName>
    </submittedName>
</protein>
<feature type="region of interest" description="Disordered" evidence="1">
    <location>
        <begin position="1"/>
        <end position="149"/>
    </location>
</feature>
<evidence type="ECO:0000313" key="2">
    <source>
        <dbReference type="EMBL" id="KAF2736828.1"/>
    </source>
</evidence>
<keyword evidence="3" id="KW-1185">Reference proteome</keyword>